<evidence type="ECO:0000313" key="3">
    <source>
        <dbReference type="Proteomes" id="UP000093053"/>
    </source>
</evidence>
<dbReference type="OrthoDB" id="3210113at2"/>
<feature type="chain" id="PRO_5038795217" evidence="1">
    <location>
        <begin position="23"/>
        <end position="292"/>
    </location>
</feature>
<dbReference type="PANTHER" id="PTHR48098">
    <property type="entry name" value="ENTEROCHELIN ESTERASE-RELATED"/>
    <property type="match status" value="1"/>
</dbReference>
<sequence length="292" mass="31651">MGEPRYSRRTLLAAVAVVIATAAGTAVHVSAHRTTEHQIATTDRVAARTGVEPAIRFERVYSAARRREVTLAFFTPTNAAPRGLPMSILLHGLHGNARDAAVGDIAENLADAVAKGSVPAFGFVAVDGGDSYWHENVPGDDPMRMLLDEVPGWLHERGYGDPFAVTGVSMGGFGALVYARRRAERGDPVTATAAISPGLMTSWPEMARRRAFKDEAEWAALDPLRHPRSTGPTALGLWVGDRDRFAAGTRRFIRAERPEVGVVKPGGHDDSFYRKITPDVIRFLAKYAKKAV</sequence>
<evidence type="ECO:0000313" key="2">
    <source>
        <dbReference type="EMBL" id="ANZ35468.1"/>
    </source>
</evidence>
<keyword evidence="1" id="KW-0732">Signal</keyword>
<dbReference type="Gene3D" id="3.40.50.1820">
    <property type="entry name" value="alpha/beta hydrolase"/>
    <property type="match status" value="1"/>
</dbReference>
<gene>
    <name evidence="2" type="ORF">BBK82_04610</name>
</gene>
<dbReference type="InterPro" id="IPR000801">
    <property type="entry name" value="Esterase-like"/>
</dbReference>
<dbReference type="GO" id="GO:0016747">
    <property type="term" value="F:acyltransferase activity, transferring groups other than amino-acyl groups"/>
    <property type="evidence" value="ECO:0007669"/>
    <property type="project" value="TreeGrafter"/>
</dbReference>
<dbReference type="KEGG" id="led:BBK82_04610"/>
<dbReference type="Pfam" id="PF00756">
    <property type="entry name" value="Esterase"/>
    <property type="match status" value="1"/>
</dbReference>
<dbReference type="Proteomes" id="UP000093053">
    <property type="component" value="Chromosome"/>
</dbReference>
<organism evidence="2 3">
    <name type="scientific">Lentzea guizhouensis</name>
    <dbReference type="NCBI Taxonomy" id="1586287"/>
    <lineage>
        <taxon>Bacteria</taxon>
        <taxon>Bacillati</taxon>
        <taxon>Actinomycetota</taxon>
        <taxon>Actinomycetes</taxon>
        <taxon>Pseudonocardiales</taxon>
        <taxon>Pseudonocardiaceae</taxon>
        <taxon>Lentzea</taxon>
    </lineage>
</organism>
<name>A0A1B2HCM2_9PSEU</name>
<dbReference type="SUPFAM" id="SSF53474">
    <property type="entry name" value="alpha/beta-Hydrolases"/>
    <property type="match status" value="1"/>
</dbReference>
<dbReference type="RefSeq" id="WP_065913880.1">
    <property type="nucleotide sequence ID" value="NZ_CP016793.1"/>
</dbReference>
<dbReference type="InterPro" id="IPR050583">
    <property type="entry name" value="Mycobacterial_A85_antigen"/>
</dbReference>
<dbReference type="STRING" id="1586287.BBK82_04610"/>
<dbReference type="InterPro" id="IPR029058">
    <property type="entry name" value="AB_hydrolase_fold"/>
</dbReference>
<evidence type="ECO:0000256" key="1">
    <source>
        <dbReference type="SAM" id="SignalP"/>
    </source>
</evidence>
<dbReference type="PANTHER" id="PTHR48098:SF1">
    <property type="entry name" value="DIACYLGLYCEROL ACYLTRANSFERASE_MYCOLYLTRANSFERASE AG85A"/>
    <property type="match status" value="1"/>
</dbReference>
<accession>A0A1B2HCM2</accession>
<keyword evidence="3" id="KW-1185">Reference proteome</keyword>
<protein>
    <submittedName>
        <fullName evidence="2">Esterase</fullName>
    </submittedName>
</protein>
<dbReference type="AlphaFoldDB" id="A0A1B2HCM2"/>
<dbReference type="EMBL" id="CP016793">
    <property type="protein sequence ID" value="ANZ35468.1"/>
    <property type="molecule type" value="Genomic_DNA"/>
</dbReference>
<reference evidence="2 3" key="1">
    <citation type="submission" date="2016-07" db="EMBL/GenBank/DDBJ databases">
        <title>Complete genome sequence of the Lentzea guizhouensis DHS C013.</title>
        <authorList>
            <person name="Cao C."/>
        </authorList>
    </citation>
    <scope>NUCLEOTIDE SEQUENCE [LARGE SCALE GENOMIC DNA]</scope>
    <source>
        <strain evidence="2 3">DHS C013</strain>
    </source>
</reference>
<feature type="signal peptide" evidence="1">
    <location>
        <begin position="1"/>
        <end position="22"/>
    </location>
</feature>
<proteinExistence type="predicted"/>